<feature type="transmembrane region" description="Helical" evidence="1">
    <location>
        <begin position="12"/>
        <end position="39"/>
    </location>
</feature>
<keyword evidence="1" id="KW-0812">Transmembrane</keyword>
<evidence type="ECO:0000256" key="1">
    <source>
        <dbReference type="SAM" id="Phobius"/>
    </source>
</evidence>
<feature type="transmembrane region" description="Helical" evidence="1">
    <location>
        <begin position="45"/>
        <end position="63"/>
    </location>
</feature>
<name>A0A6C0KIR6_9ZZZZ</name>
<evidence type="ECO:0000313" key="2">
    <source>
        <dbReference type="EMBL" id="QHU17046.1"/>
    </source>
</evidence>
<keyword evidence="1" id="KW-1133">Transmembrane helix</keyword>
<protein>
    <submittedName>
        <fullName evidence="2">Uncharacterized protein</fullName>
    </submittedName>
</protein>
<organism evidence="2">
    <name type="scientific">viral metagenome</name>
    <dbReference type="NCBI Taxonomy" id="1070528"/>
    <lineage>
        <taxon>unclassified sequences</taxon>
        <taxon>metagenomes</taxon>
        <taxon>organismal metagenomes</taxon>
    </lineage>
</organism>
<dbReference type="EMBL" id="MN740898">
    <property type="protein sequence ID" value="QHU17046.1"/>
    <property type="molecule type" value="Genomic_DNA"/>
</dbReference>
<proteinExistence type="predicted"/>
<reference evidence="2" key="1">
    <citation type="journal article" date="2020" name="Nature">
        <title>Giant virus diversity and host interactions through global metagenomics.</title>
        <authorList>
            <person name="Schulz F."/>
            <person name="Roux S."/>
            <person name="Paez-Espino D."/>
            <person name="Jungbluth S."/>
            <person name="Walsh D.A."/>
            <person name="Denef V.J."/>
            <person name="McMahon K.D."/>
            <person name="Konstantinidis K.T."/>
            <person name="Eloe-Fadrosh E.A."/>
            <person name="Kyrpides N.C."/>
            <person name="Woyke T."/>
        </authorList>
    </citation>
    <scope>NUCLEOTIDE SEQUENCE</scope>
    <source>
        <strain evidence="2">GVMAG-S-3300012000-57</strain>
    </source>
</reference>
<sequence length="76" mass="8598">MQNLFGPLSKEYCLYFYILSIVGMVFLILVVLSALFIGITKKKGVDFYVQMLSAAVAYGIFYFQNRLLHTMCVGSV</sequence>
<dbReference type="AlphaFoldDB" id="A0A6C0KIR6"/>
<keyword evidence="1" id="KW-0472">Membrane</keyword>
<accession>A0A6C0KIR6</accession>